<organism evidence="2 3">
    <name type="scientific">Actinoplanes nipponensis</name>
    <dbReference type="NCBI Taxonomy" id="135950"/>
    <lineage>
        <taxon>Bacteria</taxon>
        <taxon>Bacillati</taxon>
        <taxon>Actinomycetota</taxon>
        <taxon>Actinomycetes</taxon>
        <taxon>Micromonosporales</taxon>
        <taxon>Micromonosporaceae</taxon>
        <taxon>Actinoplanes</taxon>
    </lineage>
</organism>
<proteinExistence type="predicted"/>
<protein>
    <submittedName>
        <fullName evidence="2">Uncharacterized protein</fullName>
    </submittedName>
</protein>
<gene>
    <name evidence="2" type="ORF">Ani05nite_20260</name>
</gene>
<evidence type="ECO:0000313" key="2">
    <source>
        <dbReference type="EMBL" id="GIE48492.1"/>
    </source>
</evidence>
<keyword evidence="3" id="KW-1185">Reference proteome</keyword>
<name>A0A919JGA5_9ACTN</name>
<dbReference type="EMBL" id="BOMQ01000026">
    <property type="protein sequence ID" value="GIE48492.1"/>
    <property type="molecule type" value="Genomic_DNA"/>
</dbReference>
<accession>A0A919JGA5</accession>
<sequence>MIEITDPPGEESRDGSYLSSMAGRGTPLTVLTPMPRRWVPLLRGFLFLRRLLGAPSDLKRMSFIHFAHWSVLSRFPGQQRRSRYAYLLFRSDFNGAWGKYIDAFSLEIPARMALIWGWSYGFPGALPPEPFRRYIRANDLEVDHYYSAYPDSGVTEIGAALRVREAYERHLGPAEPAAFGAAWRRFVDEVQGDLYSWEERS</sequence>
<dbReference type="AlphaFoldDB" id="A0A919JGA5"/>
<evidence type="ECO:0000313" key="3">
    <source>
        <dbReference type="Proteomes" id="UP000647172"/>
    </source>
</evidence>
<reference evidence="2" key="1">
    <citation type="submission" date="2021-01" db="EMBL/GenBank/DDBJ databases">
        <title>Whole genome shotgun sequence of Actinoplanes nipponensis NBRC 14063.</title>
        <authorList>
            <person name="Komaki H."/>
            <person name="Tamura T."/>
        </authorList>
    </citation>
    <scope>NUCLEOTIDE SEQUENCE</scope>
    <source>
        <strain evidence="2">NBRC 14063</strain>
    </source>
</reference>
<dbReference type="RefSeq" id="WP_203767118.1">
    <property type="nucleotide sequence ID" value="NZ_BAAAYJ010000043.1"/>
</dbReference>
<evidence type="ECO:0000256" key="1">
    <source>
        <dbReference type="SAM" id="MobiDB-lite"/>
    </source>
</evidence>
<dbReference type="Proteomes" id="UP000647172">
    <property type="component" value="Unassembled WGS sequence"/>
</dbReference>
<comment type="caution">
    <text evidence="2">The sequence shown here is derived from an EMBL/GenBank/DDBJ whole genome shotgun (WGS) entry which is preliminary data.</text>
</comment>
<feature type="region of interest" description="Disordered" evidence="1">
    <location>
        <begin position="1"/>
        <end position="20"/>
    </location>
</feature>